<dbReference type="Proteomes" id="UP000275356">
    <property type="component" value="Unassembled WGS sequence"/>
</dbReference>
<dbReference type="PANTHER" id="PTHR43214">
    <property type="entry name" value="TWO-COMPONENT RESPONSE REGULATOR"/>
    <property type="match status" value="1"/>
</dbReference>
<dbReference type="CDD" id="cd06170">
    <property type="entry name" value="LuxR_C_like"/>
    <property type="match status" value="1"/>
</dbReference>
<dbReference type="GO" id="GO:0006355">
    <property type="term" value="P:regulation of DNA-templated transcription"/>
    <property type="evidence" value="ECO:0007669"/>
    <property type="project" value="InterPro"/>
</dbReference>
<dbReference type="SUPFAM" id="SSF46894">
    <property type="entry name" value="C-terminal effector domain of the bipartite response regulators"/>
    <property type="match status" value="2"/>
</dbReference>
<proteinExistence type="predicted"/>
<dbReference type="OrthoDB" id="4811808at2"/>
<organism evidence="4 5">
    <name type="scientific">Salana multivorans</name>
    <dbReference type="NCBI Taxonomy" id="120377"/>
    <lineage>
        <taxon>Bacteria</taxon>
        <taxon>Bacillati</taxon>
        <taxon>Actinomycetota</taxon>
        <taxon>Actinomycetes</taxon>
        <taxon>Micrococcales</taxon>
        <taxon>Beutenbergiaceae</taxon>
        <taxon>Salana</taxon>
    </lineage>
</organism>
<reference evidence="4 5" key="1">
    <citation type="submission" date="2018-11" db="EMBL/GenBank/DDBJ databases">
        <title>Sequencing the genomes of 1000 actinobacteria strains.</title>
        <authorList>
            <person name="Klenk H.-P."/>
        </authorList>
    </citation>
    <scope>NUCLEOTIDE SEQUENCE [LARGE SCALE GENOMIC DNA]</scope>
    <source>
        <strain evidence="4 5">DSM 13521</strain>
    </source>
</reference>
<dbReference type="InterPro" id="IPR039420">
    <property type="entry name" value="WalR-like"/>
</dbReference>
<accession>A0A3N2D111</accession>
<dbReference type="InterPro" id="IPR016032">
    <property type="entry name" value="Sig_transdc_resp-reg_C-effctor"/>
</dbReference>
<keyword evidence="1 4" id="KW-0238">DNA-binding</keyword>
<evidence type="ECO:0000313" key="4">
    <source>
        <dbReference type="EMBL" id="ROR93174.1"/>
    </source>
</evidence>
<evidence type="ECO:0000256" key="1">
    <source>
        <dbReference type="ARBA" id="ARBA00023125"/>
    </source>
</evidence>
<keyword evidence="5" id="KW-1185">Reference proteome</keyword>
<protein>
    <submittedName>
        <fullName evidence="4">DNA-binding NarL/FixJ family response regulator</fullName>
    </submittedName>
</protein>
<dbReference type="AlphaFoldDB" id="A0A3N2D111"/>
<dbReference type="RefSeq" id="WP_123740173.1">
    <property type="nucleotide sequence ID" value="NZ_RKHQ01000002.1"/>
</dbReference>
<evidence type="ECO:0000313" key="5">
    <source>
        <dbReference type="Proteomes" id="UP000275356"/>
    </source>
</evidence>
<evidence type="ECO:0000256" key="2">
    <source>
        <dbReference type="SAM" id="MobiDB-lite"/>
    </source>
</evidence>
<dbReference type="Pfam" id="PF00196">
    <property type="entry name" value="GerE"/>
    <property type="match status" value="2"/>
</dbReference>
<evidence type="ECO:0000259" key="3">
    <source>
        <dbReference type="PROSITE" id="PS50043"/>
    </source>
</evidence>
<name>A0A3N2D111_9MICO</name>
<dbReference type="PROSITE" id="PS50043">
    <property type="entry name" value="HTH_LUXR_2"/>
    <property type="match status" value="1"/>
</dbReference>
<feature type="domain" description="HTH luxR-type" evidence="3">
    <location>
        <begin position="522"/>
        <end position="587"/>
    </location>
</feature>
<dbReference type="PRINTS" id="PR00038">
    <property type="entry name" value="HTHLUXR"/>
</dbReference>
<dbReference type="InterPro" id="IPR036388">
    <property type="entry name" value="WH-like_DNA-bd_sf"/>
</dbReference>
<comment type="caution">
    <text evidence="4">The sequence shown here is derived from an EMBL/GenBank/DDBJ whole genome shotgun (WGS) entry which is preliminary data.</text>
</comment>
<feature type="region of interest" description="Disordered" evidence="2">
    <location>
        <begin position="28"/>
        <end position="51"/>
    </location>
</feature>
<sequence>MSLEPVLAECLGLAVRGRVRAALRLAEQAAPTADRAPSTAPVDGAVSGPDDAGSTRLMARLAAVRASAHFVAADYDAAAEQGERALQLSRLPGADDPLTRTVAVSARLLASAGTLWAGADPDADDRLAAELLELAPWVAARPLDTRRYAGLMLIEALFQNGRVPEAERCLRQVLPEDAALDGASRPAGAPTDDAGPRIPSIPLLPVRVLFYAGRTGEAEEAVTLALTRPELREDPLWSRVGIALLALCAAARGERARARALAHRVSAAFPRPRGYLDSAARSFAGHALAIVGDLAGAAHELRAGGGARLQRFIIVDRALAIEVLVREALGRDDRRAAAGWARLLLDLEGHPVVTEVALRVYAHLDLADGEPESALRRSEAAAARARVTGILRHAAEADLLRSRTLVALGRRAEATRGLQEAVASAGSRGDESGRRDAARQLRALGRRSVPPRGSGWDGLTPREREVAVLVAQGLDNRTIGDAVFLSPRSVGAMVPRILTAFDAPRRAALAPALASVVGDAGLPGPVPALTPRQREVVDLVARGRTNVEIGAALGISPRTVERHVSAAMAASGARSRTALARLAASGVTDADVVSRPA</sequence>
<dbReference type="GO" id="GO:0003677">
    <property type="term" value="F:DNA binding"/>
    <property type="evidence" value="ECO:0007669"/>
    <property type="project" value="UniProtKB-KW"/>
</dbReference>
<dbReference type="SMART" id="SM00421">
    <property type="entry name" value="HTH_LUXR"/>
    <property type="match status" value="2"/>
</dbReference>
<dbReference type="Gene3D" id="1.10.10.10">
    <property type="entry name" value="Winged helix-like DNA-binding domain superfamily/Winged helix DNA-binding domain"/>
    <property type="match status" value="2"/>
</dbReference>
<gene>
    <name evidence="4" type="ORF">EDD28_2582</name>
</gene>
<dbReference type="EMBL" id="RKHQ01000002">
    <property type="protein sequence ID" value="ROR93174.1"/>
    <property type="molecule type" value="Genomic_DNA"/>
</dbReference>
<dbReference type="InterPro" id="IPR000792">
    <property type="entry name" value="Tscrpt_reg_LuxR_C"/>
</dbReference>